<dbReference type="Pfam" id="PF18894">
    <property type="entry name" value="PhageMetallopep"/>
    <property type="match status" value="1"/>
</dbReference>
<evidence type="ECO:0000313" key="2">
    <source>
        <dbReference type="EMBL" id="OGM27262.1"/>
    </source>
</evidence>
<proteinExistence type="predicted"/>
<sequence length="140" mass="16516">MKGLKRVRRSIKYSKINWDNAPDIKKRVKQLVSSLEIENFDTSRIYCFRSVNAKTRAYARIWGFAKIWQIALDQKPAYILEVISEKFDKLNYLEQDKVLLHELVHIPKNFSGALVPHRKRGAGNFHDKLRKLIVTYQSKK</sequence>
<evidence type="ECO:0000313" key="3">
    <source>
        <dbReference type="Proteomes" id="UP000178851"/>
    </source>
</evidence>
<reference evidence="2 3" key="1">
    <citation type="journal article" date="2016" name="Nat. Commun.">
        <title>Thousands of microbial genomes shed light on interconnected biogeochemical processes in an aquifer system.</title>
        <authorList>
            <person name="Anantharaman K."/>
            <person name="Brown C.T."/>
            <person name="Hug L.A."/>
            <person name="Sharon I."/>
            <person name="Castelle C.J."/>
            <person name="Probst A.J."/>
            <person name="Thomas B.C."/>
            <person name="Singh A."/>
            <person name="Wilkins M.J."/>
            <person name="Karaoz U."/>
            <person name="Brodie E.L."/>
            <person name="Williams K.H."/>
            <person name="Hubbard S.S."/>
            <person name="Banfield J.F."/>
        </authorList>
    </citation>
    <scope>NUCLEOTIDE SEQUENCE [LARGE SCALE GENOMIC DNA]</scope>
</reference>
<accession>A0A1F7YJ22</accession>
<organism evidence="2 3">
    <name type="scientific">Candidatus Woesebacteria bacterium RIFCSPHIGHO2_01_FULL_39_28</name>
    <dbReference type="NCBI Taxonomy" id="1802496"/>
    <lineage>
        <taxon>Bacteria</taxon>
        <taxon>Candidatus Woeseibacteriota</taxon>
    </lineage>
</organism>
<protein>
    <recommendedName>
        <fullName evidence="1">Putative phage metallopeptidase domain-containing protein</fullName>
    </recommendedName>
</protein>
<evidence type="ECO:0000259" key="1">
    <source>
        <dbReference type="Pfam" id="PF18894"/>
    </source>
</evidence>
<feature type="domain" description="Putative phage metallopeptidase" evidence="1">
    <location>
        <begin position="17"/>
        <end position="128"/>
    </location>
</feature>
<comment type="caution">
    <text evidence="2">The sequence shown here is derived from an EMBL/GenBank/DDBJ whole genome shotgun (WGS) entry which is preliminary data.</text>
</comment>
<gene>
    <name evidence="2" type="ORF">A2627_03320</name>
</gene>
<dbReference type="Proteomes" id="UP000178851">
    <property type="component" value="Unassembled WGS sequence"/>
</dbReference>
<dbReference type="InterPro" id="IPR043998">
    <property type="entry name" value="Put_Metallopep"/>
</dbReference>
<dbReference type="AlphaFoldDB" id="A0A1F7YJ22"/>
<dbReference type="EMBL" id="MGGI01000005">
    <property type="protein sequence ID" value="OGM27262.1"/>
    <property type="molecule type" value="Genomic_DNA"/>
</dbReference>
<name>A0A1F7YJ22_9BACT</name>